<dbReference type="PANTHER" id="PTHR46288:SF86">
    <property type="entry name" value="PHORBOL-ESTER_DAG-TYPE DOMAIN-CONTAINING PROTEIN"/>
    <property type="match status" value="1"/>
</dbReference>
<dbReference type="AlphaFoldDB" id="A0A2H5QAF5"/>
<feature type="transmembrane region" description="Helical" evidence="2">
    <location>
        <begin position="412"/>
        <end position="431"/>
    </location>
</feature>
<dbReference type="Pfam" id="PF03107">
    <property type="entry name" value="C1_2"/>
    <property type="match status" value="3"/>
</dbReference>
<dbReference type="InterPro" id="IPR046349">
    <property type="entry name" value="C1-like_sf"/>
</dbReference>
<keyword evidence="2" id="KW-0472">Membrane</keyword>
<dbReference type="SUPFAM" id="SSF57889">
    <property type="entry name" value="Cysteine-rich domain"/>
    <property type="match status" value="4"/>
</dbReference>
<evidence type="ECO:0000313" key="4">
    <source>
        <dbReference type="EMBL" id="GAY61627.1"/>
    </source>
</evidence>
<keyword evidence="2" id="KW-0812">Transmembrane</keyword>
<name>A0A2H5QAF5_CITUN</name>
<evidence type="ECO:0000313" key="5">
    <source>
        <dbReference type="Proteomes" id="UP000236630"/>
    </source>
</evidence>
<evidence type="ECO:0000256" key="2">
    <source>
        <dbReference type="SAM" id="Phobius"/>
    </source>
</evidence>
<protein>
    <recommendedName>
        <fullName evidence="3">DC1 domain-containing protein</fullName>
    </recommendedName>
</protein>
<organism evidence="4 5">
    <name type="scientific">Citrus unshiu</name>
    <name type="common">Satsuma mandarin</name>
    <name type="synonym">Citrus nobilis var. unshiu</name>
    <dbReference type="NCBI Taxonomy" id="55188"/>
    <lineage>
        <taxon>Eukaryota</taxon>
        <taxon>Viridiplantae</taxon>
        <taxon>Streptophyta</taxon>
        <taxon>Embryophyta</taxon>
        <taxon>Tracheophyta</taxon>
        <taxon>Spermatophyta</taxon>
        <taxon>Magnoliopsida</taxon>
        <taxon>eudicotyledons</taxon>
        <taxon>Gunneridae</taxon>
        <taxon>Pentapetalae</taxon>
        <taxon>rosids</taxon>
        <taxon>malvids</taxon>
        <taxon>Sapindales</taxon>
        <taxon>Rutaceae</taxon>
        <taxon>Aurantioideae</taxon>
        <taxon>Citrus</taxon>
    </lineage>
</organism>
<evidence type="ECO:0000256" key="1">
    <source>
        <dbReference type="ARBA" id="ARBA00022737"/>
    </source>
</evidence>
<dbReference type="Proteomes" id="UP000236630">
    <property type="component" value="Unassembled WGS sequence"/>
</dbReference>
<sequence length="432" mass="50335">MQCEFCCKQFEGSNFYRCVDCDVNFHVECIPLPRVVKNDKAHQHPLLLLSSLQLVYDSEKYCCDICRERGIARHHVYYCDDCKFIAHVECVLNEGTLEIEKYDLEYKSDGEEEINRFMENQLSKEHSEVEHKFHPQHRLLAAKCVSKQESVTCNACTKEITGIKYNCSSCSFSLHVSCAHKPLKRVLKRECHTHNLFYFVEDEHNFSCQKCSEKCKGGFYRCPECCINFHIDCIPLPRVVVLMKQTIHRITLILLDLVVEYDSDDQHCEICKEPRNSEDHVYYCQERNFFSHVECLLATDNIITSSSNELLCLDPEYKKNNTVQEADTKEVKKNNDADCSRIKPIMDNTSFGKPPHLDSHHGDEIQQQLNAADIADKRKKQEGKMEDGRNRQVDYFMIKVPILVFDVLQECVLVGLIFLFVLILVYLLRLWS</sequence>
<dbReference type="STRING" id="55188.A0A2H5QAF5"/>
<feature type="domain" description="DC1" evidence="3">
    <location>
        <begin position="253"/>
        <end position="295"/>
    </location>
</feature>
<keyword evidence="2" id="KW-1133">Transmembrane helix</keyword>
<keyword evidence="1" id="KW-0677">Repeat</keyword>
<feature type="domain" description="DC1" evidence="3">
    <location>
        <begin position="41"/>
        <end position="91"/>
    </location>
</feature>
<reference evidence="4 5" key="1">
    <citation type="journal article" date="2017" name="Front. Genet.">
        <title>Draft sequencing of the heterozygous diploid genome of Satsuma (Citrus unshiu Marc.) using a hybrid assembly approach.</title>
        <authorList>
            <person name="Shimizu T."/>
            <person name="Tanizawa Y."/>
            <person name="Mochizuki T."/>
            <person name="Nagasaki H."/>
            <person name="Yoshioka T."/>
            <person name="Toyoda A."/>
            <person name="Fujiyama A."/>
            <person name="Kaminuma E."/>
            <person name="Nakamura Y."/>
        </authorList>
    </citation>
    <scope>NUCLEOTIDE SEQUENCE [LARGE SCALE GENOMIC DNA]</scope>
    <source>
        <strain evidence="5">cv. Miyagawa wase</strain>
    </source>
</reference>
<dbReference type="PANTHER" id="PTHR46288">
    <property type="entry name" value="PHORBOL-ESTER/DAG-TYPE DOMAIN-CONTAINING PROTEIN"/>
    <property type="match status" value="1"/>
</dbReference>
<comment type="caution">
    <text evidence="4">The sequence shown here is derived from an EMBL/GenBank/DDBJ whole genome shotgun (WGS) entry which is preliminary data.</text>
</comment>
<gene>
    <name evidence="4" type="ORF">CUMW_211480</name>
</gene>
<evidence type="ECO:0000259" key="3">
    <source>
        <dbReference type="Pfam" id="PF03107"/>
    </source>
</evidence>
<dbReference type="InterPro" id="IPR004146">
    <property type="entry name" value="DC1"/>
</dbReference>
<keyword evidence="5" id="KW-1185">Reference proteome</keyword>
<dbReference type="EMBL" id="BDQV01000276">
    <property type="protein sequence ID" value="GAY61627.1"/>
    <property type="molecule type" value="Genomic_DNA"/>
</dbReference>
<accession>A0A2H5QAF5</accession>
<proteinExistence type="predicted"/>
<feature type="domain" description="DC1" evidence="3">
    <location>
        <begin position="132"/>
        <end position="179"/>
    </location>
</feature>